<protein>
    <submittedName>
        <fullName evidence="10">D-ribose transporter ATP-binding protein</fullName>
    </submittedName>
</protein>
<dbReference type="SUPFAM" id="SSF52540">
    <property type="entry name" value="P-loop containing nucleoside triphosphate hydrolases"/>
    <property type="match status" value="2"/>
</dbReference>
<proteinExistence type="predicted"/>
<keyword evidence="5" id="KW-0547">Nucleotide-binding</keyword>
<dbReference type="CDD" id="cd03215">
    <property type="entry name" value="ABC_Carb_Monos_II"/>
    <property type="match status" value="1"/>
</dbReference>
<keyword evidence="8" id="KW-0472">Membrane</keyword>
<keyword evidence="2" id="KW-1003">Cell membrane</keyword>
<evidence type="ECO:0000256" key="5">
    <source>
        <dbReference type="ARBA" id="ARBA00022741"/>
    </source>
</evidence>
<keyword evidence="6 10" id="KW-0067">ATP-binding</keyword>
<evidence type="ECO:0000256" key="8">
    <source>
        <dbReference type="ARBA" id="ARBA00023136"/>
    </source>
</evidence>
<dbReference type="PANTHER" id="PTHR43790">
    <property type="entry name" value="CARBOHYDRATE TRANSPORT ATP-BINDING PROTEIN MG119-RELATED"/>
    <property type="match status" value="1"/>
</dbReference>
<evidence type="ECO:0000256" key="4">
    <source>
        <dbReference type="ARBA" id="ARBA00022737"/>
    </source>
</evidence>
<dbReference type="SMART" id="SM00382">
    <property type="entry name" value="AAA"/>
    <property type="match status" value="2"/>
</dbReference>
<evidence type="ECO:0000313" key="10">
    <source>
        <dbReference type="EMBL" id="KIL35485.1"/>
    </source>
</evidence>
<dbReference type="InterPro" id="IPR027417">
    <property type="entry name" value="P-loop_NTPase"/>
</dbReference>
<keyword evidence="3" id="KW-0762">Sugar transport</keyword>
<dbReference type="PROSITE" id="PS50893">
    <property type="entry name" value="ABC_TRANSPORTER_2"/>
    <property type="match status" value="2"/>
</dbReference>
<dbReference type="Proteomes" id="UP000054526">
    <property type="component" value="Unassembled WGS sequence"/>
</dbReference>
<reference evidence="10 11" key="1">
    <citation type="submission" date="2014-12" db="EMBL/GenBank/DDBJ databases">
        <title>Draft genome sequence of Cohnella kolymensis strain B-2846.</title>
        <authorList>
            <person name="Karlyshev A.V."/>
            <person name="Kudryashova E.B."/>
        </authorList>
    </citation>
    <scope>NUCLEOTIDE SEQUENCE [LARGE SCALE GENOMIC DNA]</scope>
    <source>
        <strain evidence="10 11">VKM B-2846</strain>
    </source>
</reference>
<feature type="domain" description="ABC transporter" evidence="9">
    <location>
        <begin position="254"/>
        <end position="497"/>
    </location>
</feature>
<evidence type="ECO:0000256" key="7">
    <source>
        <dbReference type="ARBA" id="ARBA00022967"/>
    </source>
</evidence>
<accession>A0ABR5A4L7</accession>
<sequence length="500" mass="55125">MTDFILEMKDISKSYHGVKALDRVTLQVRKGEVHALMGENGAGKSTLMKVLTGLVKPDEGEIRFCGFPVRIDTPQAALQLGIAMIHQELNPVPEMTVAGNIFLGREPTYRITGFVNTKLMNLQAEELLQQYKLNVHPNTKVSRLSLAQKQMLELIKAASYQAKLLIMDEPTSALSAEEVGTLFETIERLRNDGIPIIYISHRLEEIFKMADRVTILRDGRYIDSLPIKDLNKDTLITKMVGRPLTAIFPKEEAVIGPPVLEVKNLTRHGFFEGIDFLVRRGEILGISGLMGAGRTEVMRAIFGLDGFDSGEILLDGKPIRIRNPSDAIRSGITMVTEDRKELGLILCRPIRENMTLPSMDLVGKGLFVRRGSESRLCEAMTSQIVIKMSDFQQPVQSLSGGNQQKVVLAKWLIRKPKVLILDEPTRGIDVGAKAEIYRLISSLAKEGMAIIMVSSELPEIIGMSDRILVMGDGKIKGEFTGSEATQEDILACAIGGAGVA</sequence>
<dbReference type="Pfam" id="PF00005">
    <property type="entry name" value="ABC_tran"/>
    <property type="match status" value="2"/>
</dbReference>
<name>A0ABR5A4L7_9BACL</name>
<dbReference type="PANTHER" id="PTHR43790:SF3">
    <property type="entry name" value="D-ALLOSE IMPORT ATP-BINDING PROTEIN ALSA-RELATED"/>
    <property type="match status" value="1"/>
</dbReference>
<keyword evidence="11" id="KW-1185">Reference proteome</keyword>
<comment type="caution">
    <text evidence="10">The sequence shown here is derived from an EMBL/GenBank/DDBJ whole genome shotgun (WGS) entry which is preliminary data.</text>
</comment>
<evidence type="ECO:0000313" key="11">
    <source>
        <dbReference type="Proteomes" id="UP000054526"/>
    </source>
</evidence>
<dbReference type="InterPro" id="IPR050107">
    <property type="entry name" value="ABC_carbohydrate_import_ATPase"/>
</dbReference>
<organism evidence="10 11">
    <name type="scientific">Cohnella kolymensis</name>
    <dbReference type="NCBI Taxonomy" id="1590652"/>
    <lineage>
        <taxon>Bacteria</taxon>
        <taxon>Bacillati</taxon>
        <taxon>Bacillota</taxon>
        <taxon>Bacilli</taxon>
        <taxon>Bacillales</taxon>
        <taxon>Paenibacillaceae</taxon>
        <taxon>Cohnella</taxon>
    </lineage>
</organism>
<dbReference type="GO" id="GO:0005524">
    <property type="term" value="F:ATP binding"/>
    <property type="evidence" value="ECO:0007669"/>
    <property type="project" value="UniProtKB-KW"/>
</dbReference>
<gene>
    <name evidence="10" type="ORF">SD71_13295</name>
</gene>
<feature type="domain" description="ABC transporter" evidence="9">
    <location>
        <begin position="6"/>
        <end position="243"/>
    </location>
</feature>
<evidence type="ECO:0000256" key="2">
    <source>
        <dbReference type="ARBA" id="ARBA00022475"/>
    </source>
</evidence>
<dbReference type="CDD" id="cd03216">
    <property type="entry name" value="ABC_Carb_Monos_I"/>
    <property type="match status" value="1"/>
</dbReference>
<dbReference type="Gene3D" id="3.40.50.300">
    <property type="entry name" value="P-loop containing nucleotide triphosphate hydrolases"/>
    <property type="match status" value="2"/>
</dbReference>
<dbReference type="InterPro" id="IPR003593">
    <property type="entry name" value="AAA+_ATPase"/>
</dbReference>
<dbReference type="RefSeq" id="WP_041063969.1">
    <property type="nucleotide sequence ID" value="NZ_JXAL01000021.1"/>
</dbReference>
<evidence type="ECO:0000256" key="1">
    <source>
        <dbReference type="ARBA" id="ARBA00022448"/>
    </source>
</evidence>
<dbReference type="EMBL" id="JXAL01000021">
    <property type="protein sequence ID" value="KIL35485.1"/>
    <property type="molecule type" value="Genomic_DNA"/>
</dbReference>
<dbReference type="InterPro" id="IPR017871">
    <property type="entry name" value="ABC_transporter-like_CS"/>
</dbReference>
<evidence type="ECO:0000256" key="6">
    <source>
        <dbReference type="ARBA" id="ARBA00022840"/>
    </source>
</evidence>
<keyword evidence="1" id="KW-0813">Transport</keyword>
<dbReference type="InterPro" id="IPR003439">
    <property type="entry name" value="ABC_transporter-like_ATP-bd"/>
</dbReference>
<keyword evidence="4" id="KW-0677">Repeat</keyword>
<evidence type="ECO:0000256" key="3">
    <source>
        <dbReference type="ARBA" id="ARBA00022597"/>
    </source>
</evidence>
<keyword evidence="7" id="KW-1278">Translocase</keyword>
<evidence type="ECO:0000259" key="9">
    <source>
        <dbReference type="PROSITE" id="PS50893"/>
    </source>
</evidence>
<dbReference type="PROSITE" id="PS00211">
    <property type="entry name" value="ABC_TRANSPORTER_1"/>
    <property type="match status" value="1"/>
</dbReference>